<dbReference type="EMBL" id="JASWER010000003">
    <property type="protein sequence ID" value="MDL5376585.1"/>
    <property type="molecule type" value="Genomic_DNA"/>
</dbReference>
<dbReference type="RefSeq" id="WP_214717862.1">
    <property type="nucleotide sequence ID" value="NZ_CP183077.1"/>
</dbReference>
<evidence type="ECO:0000256" key="1">
    <source>
        <dbReference type="ARBA" id="ARBA00022795"/>
    </source>
</evidence>
<keyword evidence="3" id="KW-1185">Reference proteome</keyword>
<keyword evidence="2" id="KW-0969">Cilium</keyword>
<protein>
    <submittedName>
        <fullName evidence="2">Flagellar export chaperone FlgN</fullName>
    </submittedName>
</protein>
<dbReference type="Pfam" id="PF05130">
    <property type="entry name" value="FlgN"/>
    <property type="match status" value="1"/>
</dbReference>
<keyword evidence="1" id="KW-1005">Bacterial flagellum biogenesis</keyword>
<dbReference type="Gene3D" id="1.20.58.300">
    <property type="entry name" value="FlgN-like"/>
    <property type="match status" value="1"/>
</dbReference>
<keyword evidence="2" id="KW-0966">Cell projection</keyword>
<proteinExistence type="predicted"/>
<accession>A0ABT7MN18</accession>
<reference evidence="2 3" key="1">
    <citation type="submission" date="2023-06" db="EMBL/GenBank/DDBJ databases">
        <title>Influencing factors and mechanism of Cr(VI) reduction by facultative anaerobic Exiguobacterium sp. PY14.</title>
        <authorList>
            <person name="Zou L."/>
        </authorList>
    </citation>
    <scope>NUCLEOTIDE SEQUENCE [LARGE SCALE GENOMIC DNA]</scope>
    <source>
        <strain evidence="2 3">PY14</strain>
    </source>
</reference>
<comment type="caution">
    <text evidence="2">The sequence shown here is derived from an EMBL/GenBank/DDBJ whole genome shotgun (WGS) entry which is preliminary data.</text>
</comment>
<name>A0ABT7MN18_9BACL</name>
<organism evidence="2 3">
    <name type="scientific">Exiguobacterium mexicanum</name>
    <dbReference type="NCBI Taxonomy" id="340146"/>
    <lineage>
        <taxon>Bacteria</taxon>
        <taxon>Bacillati</taxon>
        <taxon>Bacillota</taxon>
        <taxon>Bacilli</taxon>
        <taxon>Bacillales</taxon>
        <taxon>Bacillales Family XII. Incertae Sedis</taxon>
        <taxon>Exiguobacterium</taxon>
    </lineage>
</organism>
<dbReference type="InterPro" id="IPR007809">
    <property type="entry name" value="FlgN-like"/>
</dbReference>
<dbReference type="InterPro" id="IPR036679">
    <property type="entry name" value="FlgN-like_sf"/>
</dbReference>
<dbReference type="SUPFAM" id="SSF140566">
    <property type="entry name" value="FlgN-like"/>
    <property type="match status" value="1"/>
</dbReference>
<sequence length="118" mass="13820">MLTLHTRLLELAYDKERLLVNGDMPAFSALVKEEATLVRQIKQKEAERLQGTLVLDDEEKEALRPVLFELKRQNELNAVLLEQSLRYIEWHLDMLMPEADDFTYGQQALETRSFSRDV</sequence>
<dbReference type="Proteomes" id="UP001230807">
    <property type="component" value="Unassembled WGS sequence"/>
</dbReference>
<evidence type="ECO:0000313" key="2">
    <source>
        <dbReference type="EMBL" id="MDL5376585.1"/>
    </source>
</evidence>
<keyword evidence="2" id="KW-0282">Flagellum</keyword>
<evidence type="ECO:0000313" key="3">
    <source>
        <dbReference type="Proteomes" id="UP001230807"/>
    </source>
</evidence>
<gene>
    <name evidence="2" type="ORF">QR695_06140</name>
</gene>